<dbReference type="Pfam" id="PF02872">
    <property type="entry name" value="5_nucleotid_C"/>
    <property type="match status" value="1"/>
</dbReference>
<keyword evidence="6 8" id="KW-0547">Nucleotide-binding</keyword>
<proteinExistence type="inferred from homology"/>
<dbReference type="InterPro" id="IPR008334">
    <property type="entry name" value="5'-Nucleotdase_C"/>
</dbReference>
<evidence type="ECO:0000259" key="10">
    <source>
        <dbReference type="Pfam" id="PF02872"/>
    </source>
</evidence>
<dbReference type="PROSITE" id="PS00786">
    <property type="entry name" value="5_NUCLEOTIDASE_2"/>
    <property type="match status" value="1"/>
</dbReference>
<dbReference type="PRINTS" id="PR01607">
    <property type="entry name" value="APYRASEFAMLY"/>
</dbReference>
<dbReference type="FunFam" id="3.60.21.10:FF:000020">
    <property type="entry name" value="NT5E isoform 4"/>
    <property type="match status" value="1"/>
</dbReference>
<dbReference type="CDD" id="cd07409">
    <property type="entry name" value="MPP_CD73_N"/>
    <property type="match status" value="1"/>
</dbReference>
<feature type="domain" description="Calcineurin-like phosphoesterase" evidence="9">
    <location>
        <begin position="25"/>
        <end position="247"/>
    </location>
</feature>
<evidence type="ECO:0000256" key="5">
    <source>
        <dbReference type="ARBA" id="ARBA00022729"/>
    </source>
</evidence>
<dbReference type="SUPFAM" id="SSF56300">
    <property type="entry name" value="Metallo-dependent phosphatases"/>
    <property type="match status" value="1"/>
</dbReference>
<feature type="chain" id="PRO_5041484263" description="5'-nucleotidase" evidence="8">
    <location>
        <begin position="19"/>
        <end position="587"/>
    </location>
</feature>
<keyword evidence="12" id="KW-1185">Reference proteome</keyword>
<dbReference type="InterPro" id="IPR004843">
    <property type="entry name" value="Calcineurin-like_PHP"/>
</dbReference>
<accession>A0AA38M6R5</accession>
<comment type="caution">
    <text evidence="11">The sequence shown here is derived from an EMBL/GenBank/DDBJ whole genome shotgun (WGS) entry which is preliminary data.</text>
</comment>
<comment type="similarity">
    <text evidence="2 8">Belongs to the 5'-nucleotidase family.</text>
</comment>
<evidence type="ECO:0000256" key="4">
    <source>
        <dbReference type="ARBA" id="ARBA00022723"/>
    </source>
</evidence>
<dbReference type="GO" id="GO:0046872">
    <property type="term" value="F:metal ion binding"/>
    <property type="evidence" value="ECO:0007669"/>
    <property type="project" value="UniProtKB-KW"/>
</dbReference>
<dbReference type="SUPFAM" id="SSF55816">
    <property type="entry name" value="5'-nucleotidase (syn. UDP-sugar hydrolase), C-terminal domain"/>
    <property type="match status" value="1"/>
</dbReference>
<dbReference type="Pfam" id="PF00149">
    <property type="entry name" value="Metallophos"/>
    <property type="match status" value="1"/>
</dbReference>
<dbReference type="GO" id="GO:0000166">
    <property type="term" value="F:nucleotide binding"/>
    <property type="evidence" value="ECO:0007669"/>
    <property type="project" value="UniProtKB-KW"/>
</dbReference>
<dbReference type="EMBL" id="JALNTZ010000007">
    <property type="protein sequence ID" value="KAJ3645426.1"/>
    <property type="molecule type" value="Genomic_DNA"/>
</dbReference>
<dbReference type="EC" id="3.1.3.5" evidence="3"/>
<gene>
    <name evidence="11" type="ORF">Zmor_023085</name>
</gene>
<dbReference type="AlphaFoldDB" id="A0AA38M6R5"/>
<dbReference type="PANTHER" id="PTHR11575">
    <property type="entry name" value="5'-NUCLEOTIDASE-RELATED"/>
    <property type="match status" value="1"/>
</dbReference>
<keyword evidence="4" id="KW-0479">Metal-binding</keyword>
<evidence type="ECO:0000256" key="7">
    <source>
        <dbReference type="ARBA" id="ARBA00022801"/>
    </source>
</evidence>
<dbReference type="InterPro" id="IPR029052">
    <property type="entry name" value="Metallo-depent_PP-like"/>
</dbReference>
<evidence type="ECO:0000313" key="12">
    <source>
        <dbReference type="Proteomes" id="UP001168821"/>
    </source>
</evidence>
<name>A0AA38M6R5_9CUCU</name>
<evidence type="ECO:0000256" key="6">
    <source>
        <dbReference type="ARBA" id="ARBA00022741"/>
    </source>
</evidence>
<dbReference type="GO" id="GO:0008253">
    <property type="term" value="F:5'-nucleotidase activity"/>
    <property type="evidence" value="ECO:0007669"/>
    <property type="project" value="UniProtKB-EC"/>
</dbReference>
<dbReference type="PANTHER" id="PTHR11575:SF24">
    <property type="entry name" value="5'-NUCLEOTIDASE"/>
    <property type="match status" value="1"/>
</dbReference>
<dbReference type="Gene3D" id="3.60.21.10">
    <property type="match status" value="1"/>
</dbReference>
<feature type="domain" description="5'-Nucleotidase C-terminal" evidence="10">
    <location>
        <begin position="341"/>
        <end position="512"/>
    </location>
</feature>
<dbReference type="InterPro" id="IPR036907">
    <property type="entry name" value="5'-Nucleotdase_C_sf"/>
</dbReference>
<evidence type="ECO:0000256" key="2">
    <source>
        <dbReference type="ARBA" id="ARBA00006654"/>
    </source>
</evidence>
<comment type="catalytic activity">
    <reaction evidence="1">
        <text>a ribonucleoside 5'-phosphate + H2O = a ribonucleoside + phosphate</text>
        <dbReference type="Rhea" id="RHEA:12484"/>
        <dbReference type="ChEBI" id="CHEBI:15377"/>
        <dbReference type="ChEBI" id="CHEBI:18254"/>
        <dbReference type="ChEBI" id="CHEBI:43474"/>
        <dbReference type="ChEBI" id="CHEBI:58043"/>
        <dbReference type="EC" id="3.1.3.5"/>
    </reaction>
</comment>
<evidence type="ECO:0000256" key="1">
    <source>
        <dbReference type="ARBA" id="ARBA00000815"/>
    </source>
</evidence>
<dbReference type="GO" id="GO:0005886">
    <property type="term" value="C:plasma membrane"/>
    <property type="evidence" value="ECO:0007669"/>
    <property type="project" value="TreeGrafter"/>
</dbReference>
<dbReference type="GO" id="GO:0006196">
    <property type="term" value="P:AMP catabolic process"/>
    <property type="evidence" value="ECO:0007669"/>
    <property type="project" value="TreeGrafter"/>
</dbReference>
<keyword evidence="5 8" id="KW-0732">Signal</keyword>
<evidence type="ECO:0000256" key="3">
    <source>
        <dbReference type="ARBA" id="ARBA00012643"/>
    </source>
</evidence>
<dbReference type="Gene3D" id="3.90.780.10">
    <property type="entry name" value="5'-Nucleotidase, C-terminal domain"/>
    <property type="match status" value="1"/>
</dbReference>
<organism evidence="11 12">
    <name type="scientific">Zophobas morio</name>
    <dbReference type="NCBI Taxonomy" id="2755281"/>
    <lineage>
        <taxon>Eukaryota</taxon>
        <taxon>Metazoa</taxon>
        <taxon>Ecdysozoa</taxon>
        <taxon>Arthropoda</taxon>
        <taxon>Hexapoda</taxon>
        <taxon>Insecta</taxon>
        <taxon>Pterygota</taxon>
        <taxon>Neoptera</taxon>
        <taxon>Endopterygota</taxon>
        <taxon>Coleoptera</taxon>
        <taxon>Polyphaga</taxon>
        <taxon>Cucujiformia</taxon>
        <taxon>Tenebrionidae</taxon>
        <taxon>Zophobas</taxon>
    </lineage>
</organism>
<protein>
    <recommendedName>
        <fullName evidence="3">5'-nucleotidase</fullName>
        <ecNumber evidence="3">3.1.3.5</ecNumber>
    </recommendedName>
</protein>
<dbReference type="InterPro" id="IPR006146">
    <property type="entry name" value="5'-Nucleotdase_CS"/>
</dbReference>
<evidence type="ECO:0000256" key="8">
    <source>
        <dbReference type="RuleBase" id="RU362119"/>
    </source>
</evidence>
<feature type="signal peptide" evidence="8">
    <location>
        <begin position="1"/>
        <end position="18"/>
    </location>
</feature>
<dbReference type="Proteomes" id="UP001168821">
    <property type="component" value="Unassembled WGS sequence"/>
</dbReference>
<dbReference type="FunFam" id="3.90.780.10:FF:000015">
    <property type="entry name" value="Trifunctional nucleotide phosphoesterase protein YfkN"/>
    <property type="match status" value="1"/>
</dbReference>
<evidence type="ECO:0000259" key="9">
    <source>
        <dbReference type="Pfam" id="PF00149"/>
    </source>
</evidence>
<keyword evidence="7 8" id="KW-0378">Hydrolase</keyword>
<evidence type="ECO:0000313" key="11">
    <source>
        <dbReference type="EMBL" id="KAJ3645426.1"/>
    </source>
</evidence>
<reference evidence="11" key="1">
    <citation type="journal article" date="2023" name="G3 (Bethesda)">
        <title>Whole genome assemblies of Zophobas morio and Tenebrio molitor.</title>
        <authorList>
            <person name="Kaur S."/>
            <person name="Stinson S.A."/>
            <person name="diCenzo G.C."/>
        </authorList>
    </citation>
    <scope>NUCLEOTIDE SEQUENCE</scope>
    <source>
        <strain evidence="11">QUZm001</strain>
    </source>
</reference>
<dbReference type="InterPro" id="IPR006179">
    <property type="entry name" value="5_nucleotidase/apyrase"/>
</dbReference>
<sequence length="587" mass="64055">MRPLYLLLTVLLVVGASAEDAFRLVILHNNDIHGRFEETARNSGTCKDKTPAGGAKDADGCVGGFARTAHEIRKYREAAKTGGSPVLFLNAGDTYVGTPWFAVHKWKISAEFLNALKPDAASLGNHEFDFGVSALAPFVEAAEFPLVAANLNFEKEPSLNKVNKSVVLEVAGRKVGIVGHLTPDTTLMSSPGGVIFLDVVDSVKKETEQLAKAGVNIIIILGHSGYEMDKKIAAEVPLADVVVGGHTNTFLWNGAQPDTEKPEDLYPKVVVQPNGKKIPVVQAYAYTKYLGLLNTTFDKNGDLVDFKGQPIFLDTDIPQETDFLNLLEKYRPEVIALDKMVVGKSTVLLDATSNKCRHVECNLGNMIADAFVYYMAAQYAGPGWTDTPIALVNGGSVRTTIDPSVRGGNITRGELMGTLPFENQVITITLNGSSLIKTLEIGARSNGETSKGEFLQVSGLRVVYDYSKPSYSRVVSVKARCGTCRVPIYEPVVADKLYNIVTLSFLVGGGDDHYIIRDADNKKTQDLADVDTVVWYLSKQSPVYPEEQGRIEFIEHKESDKSLGSRRIGPTVLSLMIVQLLFRFFIN</sequence>